<gene>
    <name evidence="3" type="ORF">EV420DRAFT_1639543</name>
</gene>
<evidence type="ECO:0000256" key="1">
    <source>
        <dbReference type="SAM" id="MobiDB-lite"/>
    </source>
</evidence>
<evidence type="ECO:0000313" key="3">
    <source>
        <dbReference type="EMBL" id="KAK0462328.1"/>
    </source>
</evidence>
<dbReference type="InterPro" id="IPR011320">
    <property type="entry name" value="RNase_H1_N"/>
</dbReference>
<feature type="region of interest" description="Disordered" evidence="1">
    <location>
        <begin position="90"/>
        <end position="121"/>
    </location>
</feature>
<dbReference type="EMBL" id="JAUEPS010000009">
    <property type="protein sequence ID" value="KAK0462328.1"/>
    <property type="molecule type" value="Genomic_DNA"/>
</dbReference>
<proteinExistence type="predicted"/>
<feature type="compositionally biased region" description="Polar residues" evidence="1">
    <location>
        <begin position="108"/>
        <end position="120"/>
    </location>
</feature>
<dbReference type="AlphaFoldDB" id="A0AA39TPW7"/>
<dbReference type="InterPro" id="IPR009027">
    <property type="entry name" value="Ribosomal_bL9/RNase_H1_N"/>
</dbReference>
<dbReference type="SUPFAM" id="SSF55658">
    <property type="entry name" value="L9 N-domain-like"/>
    <property type="match status" value="1"/>
</dbReference>
<evidence type="ECO:0000259" key="2">
    <source>
        <dbReference type="Pfam" id="PF01693"/>
    </source>
</evidence>
<feature type="compositionally biased region" description="Low complexity" evidence="1">
    <location>
        <begin position="90"/>
        <end position="107"/>
    </location>
</feature>
<dbReference type="Gene3D" id="3.40.970.10">
    <property type="entry name" value="Ribonuclease H1, N-terminal domain"/>
    <property type="match status" value="1"/>
</dbReference>
<reference evidence="3" key="1">
    <citation type="submission" date="2023-06" db="EMBL/GenBank/DDBJ databases">
        <authorList>
            <consortium name="Lawrence Berkeley National Laboratory"/>
            <person name="Ahrendt S."/>
            <person name="Sahu N."/>
            <person name="Indic B."/>
            <person name="Wong-Bajracharya J."/>
            <person name="Merenyi Z."/>
            <person name="Ke H.-M."/>
            <person name="Monk M."/>
            <person name="Kocsube S."/>
            <person name="Drula E."/>
            <person name="Lipzen A."/>
            <person name="Balint B."/>
            <person name="Henrissat B."/>
            <person name="Andreopoulos B."/>
            <person name="Martin F.M."/>
            <person name="Harder C.B."/>
            <person name="Rigling D."/>
            <person name="Ford K.L."/>
            <person name="Foster G.D."/>
            <person name="Pangilinan J."/>
            <person name="Papanicolaou A."/>
            <person name="Barry K."/>
            <person name="LaButti K."/>
            <person name="Viragh M."/>
            <person name="Koriabine M."/>
            <person name="Yan M."/>
            <person name="Riley R."/>
            <person name="Champramary S."/>
            <person name="Plett K.L."/>
            <person name="Tsai I.J."/>
            <person name="Slot J."/>
            <person name="Sipos G."/>
            <person name="Plett J."/>
            <person name="Nagy L.G."/>
            <person name="Grigoriev I.V."/>
        </authorList>
    </citation>
    <scope>NUCLEOTIDE SEQUENCE</scope>
    <source>
        <strain evidence="3">CCBAS 213</strain>
    </source>
</reference>
<name>A0AA39TPW7_ARMTA</name>
<protein>
    <recommendedName>
        <fullName evidence="2">Ribonuclease H1 N-terminal domain-containing protein</fullName>
    </recommendedName>
</protein>
<evidence type="ECO:0000313" key="4">
    <source>
        <dbReference type="Proteomes" id="UP001175211"/>
    </source>
</evidence>
<organism evidence="3 4">
    <name type="scientific">Armillaria tabescens</name>
    <name type="common">Ringless honey mushroom</name>
    <name type="synonym">Agaricus tabescens</name>
    <dbReference type="NCBI Taxonomy" id="1929756"/>
    <lineage>
        <taxon>Eukaryota</taxon>
        <taxon>Fungi</taxon>
        <taxon>Dikarya</taxon>
        <taxon>Basidiomycota</taxon>
        <taxon>Agaricomycotina</taxon>
        <taxon>Agaricomycetes</taxon>
        <taxon>Agaricomycetidae</taxon>
        <taxon>Agaricales</taxon>
        <taxon>Marasmiineae</taxon>
        <taxon>Physalacriaceae</taxon>
        <taxon>Desarmillaria</taxon>
    </lineage>
</organism>
<comment type="caution">
    <text evidence="3">The sequence shown here is derived from an EMBL/GenBank/DDBJ whole genome shotgun (WGS) entry which is preliminary data.</text>
</comment>
<accession>A0AA39TPW7</accession>
<feature type="domain" description="Ribonuclease H1 N-terminal" evidence="2">
    <location>
        <begin position="125"/>
        <end position="163"/>
    </location>
</feature>
<sequence length="182" mass="18669">MTQFTPEQLASVLAALGITPPEATPTTRNSDSPINDKKAAIPINAIPITTTVVQPAHHGLAPVHCNSPLTGLPSTSPVSTPMAQATVAPAPASSPATAADPTTIAPTIQGSSIPSPSTVRASEGPWYAVSKGLAVGVFQGWQNVSPLVTGVCRACYFHHSSQAATQEAFNQAVMTTTVEILH</sequence>
<dbReference type="GeneID" id="85360533"/>
<dbReference type="Pfam" id="PF01693">
    <property type="entry name" value="Cauli_VI"/>
    <property type="match status" value="1"/>
</dbReference>
<dbReference type="InterPro" id="IPR037056">
    <property type="entry name" value="RNase_H1_N_sf"/>
</dbReference>
<keyword evidence="4" id="KW-1185">Reference proteome</keyword>
<dbReference type="RefSeq" id="XP_060333940.1">
    <property type="nucleotide sequence ID" value="XM_060476985.1"/>
</dbReference>
<dbReference type="Proteomes" id="UP001175211">
    <property type="component" value="Unassembled WGS sequence"/>
</dbReference>